<evidence type="ECO:0000313" key="27">
    <source>
        <dbReference type="Proteomes" id="UP000195402"/>
    </source>
</evidence>
<comment type="similarity">
    <text evidence="2">Belongs to the protein kinase superfamily. Ser/Thr protein kinase family.</text>
</comment>
<dbReference type="InterPro" id="IPR017441">
    <property type="entry name" value="Protein_kinase_ATP_BS"/>
</dbReference>
<keyword evidence="7" id="KW-0597">Phosphoprotein</keyword>
<dbReference type="InterPro" id="IPR000719">
    <property type="entry name" value="Prot_kinase_dom"/>
</dbReference>
<dbReference type="GO" id="GO:0005886">
    <property type="term" value="C:plasma membrane"/>
    <property type="evidence" value="ECO:0007669"/>
    <property type="project" value="UniProtKB-SubCell"/>
</dbReference>
<dbReference type="PANTHER" id="PTHR48056:SF35">
    <property type="entry name" value="LRR RECEPTOR-LIKE SERINE_THREONINE-PROTEIN KINASE HSL2"/>
    <property type="match status" value="1"/>
</dbReference>
<dbReference type="EMBL" id="MVGT01002614">
    <property type="protein sequence ID" value="OVA07345.1"/>
    <property type="molecule type" value="Genomic_DNA"/>
</dbReference>
<keyword evidence="11 24" id="KW-0732">Signal</keyword>
<evidence type="ECO:0000256" key="23">
    <source>
        <dbReference type="SAM" id="Phobius"/>
    </source>
</evidence>
<dbReference type="FunFam" id="1.10.510.10:FF:000632">
    <property type="entry name" value="leucine-rich repeat receptor-like protein kinase TDR"/>
    <property type="match status" value="1"/>
</dbReference>
<evidence type="ECO:0000256" key="12">
    <source>
        <dbReference type="ARBA" id="ARBA00022737"/>
    </source>
</evidence>
<evidence type="ECO:0000256" key="11">
    <source>
        <dbReference type="ARBA" id="ARBA00022729"/>
    </source>
</evidence>
<evidence type="ECO:0000256" key="14">
    <source>
        <dbReference type="ARBA" id="ARBA00022777"/>
    </source>
</evidence>
<feature type="chain" id="PRO_5013233383" description="non-specific serine/threonine protein kinase" evidence="24">
    <location>
        <begin position="23"/>
        <end position="978"/>
    </location>
</feature>
<dbReference type="GO" id="GO:0033612">
    <property type="term" value="F:receptor serine/threonine kinase binding"/>
    <property type="evidence" value="ECO:0007669"/>
    <property type="project" value="TreeGrafter"/>
</dbReference>
<evidence type="ECO:0000256" key="15">
    <source>
        <dbReference type="ARBA" id="ARBA00022840"/>
    </source>
</evidence>
<feature type="transmembrane region" description="Helical" evidence="23">
    <location>
        <begin position="627"/>
        <end position="648"/>
    </location>
</feature>
<evidence type="ECO:0000256" key="24">
    <source>
        <dbReference type="SAM" id="SignalP"/>
    </source>
</evidence>
<dbReference type="InParanoid" id="A0A200QA58"/>
<keyword evidence="4" id="KW-0217">Developmental protein</keyword>
<dbReference type="GO" id="GO:0051707">
    <property type="term" value="P:response to other organism"/>
    <property type="evidence" value="ECO:0007669"/>
    <property type="project" value="UniProtKB-ARBA"/>
</dbReference>
<feature type="domain" description="Protein kinase" evidence="25">
    <location>
        <begin position="682"/>
        <end position="962"/>
    </location>
</feature>
<dbReference type="Proteomes" id="UP000195402">
    <property type="component" value="Unassembled WGS sequence"/>
</dbReference>
<comment type="subcellular location">
    <subcellularLocation>
        <location evidence="1">Cell membrane</location>
        <topology evidence="1">Single-pass type I membrane protein</topology>
    </subcellularLocation>
</comment>
<evidence type="ECO:0000313" key="26">
    <source>
        <dbReference type="EMBL" id="OVA07345.1"/>
    </source>
</evidence>
<evidence type="ECO:0000256" key="13">
    <source>
        <dbReference type="ARBA" id="ARBA00022741"/>
    </source>
</evidence>
<dbReference type="Gene3D" id="3.30.200.20">
    <property type="entry name" value="Phosphorylase Kinase, domain 1"/>
    <property type="match status" value="1"/>
</dbReference>
<dbReference type="FunFam" id="3.80.10.10:FF:000453">
    <property type="entry name" value="Leucine-rich receptor-like protein kinase family protein"/>
    <property type="match status" value="1"/>
</dbReference>
<dbReference type="Pfam" id="PF00560">
    <property type="entry name" value="LRR_1"/>
    <property type="match status" value="5"/>
</dbReference>
<feature type="signal peptide" evidence="24">
    <location>
        <begin position="1"/>
        <end position="22"/>
    </location>
</feature>
<evidence type="ECO:0000256" key="8">
    <source>
        <dbReference type="ARBA" id="ARBA00022614"/>
    </source>
</evidence>
<evidence type="ECO:0000256" key="21">
    <source>
        <dbReference type="ARBA" id="ARBA00048679"/>
    </source>
</evidence>
<dbReference type="InterPro" id="IPR032675">
    <property type="entry name" value="LRR_dom_sf"/>
</dbReference>
<name>A0A200QA58_MACCD</name>
<dbReference type="SMART" id="SM00220">
    <property type="entry name" value="S_TKc"/>
    <property type="match status" value="1"/>
</dbReference>
<dbReference type="InterPro" id="IPR001611">
    <property type="entry name" value="Leu-rich_rpt"/>
</dbReference>
<keyword evidence="5" id="KW-1003">Cell membrane</keyword>
<dbReference type="FunCoup" id="A0A200QA58">
    <property type="interactions" value="335"/>
</dbReference>
<protein>
    <recommendedName>
        <fullName evidence="3">non-specific serine/threonine protein kinase</fullName>
        <ecNumber evidence="3">2.7.11.1</ecNumber>
    </recommendedName>
</protein>
<dbReference type="PROSITE" id="PS00108">
    <property type="entry name" value="PROTEIN_KINASE_ST"/>
    <property type="match status" value="1"/>
</dbReference>
<dbReference type="EC" id="2.7.11.1" evidence="3"/>
<evidence type="ECO:0000256" key="20">
    <source>
        <dbReference type="ARBA" id="ARBA00047899"/>
    </source>
</evidence>
<dbReference type="STRING" id="56857.A0A200QA58"/>
<dbReference type="OrthoDB" id="2021138at2759"/>
<feature type="binding site" evidence="22">
    <location>
        <position position="710"/>
    </location>
    <ligand>
        <name>ATP</name>
        <dbReference type="ChEBI" id="CHEBI:30616"/>
    </ligand>
</feature>
<dbReference type="PROSITE" id="PS50011">
    <property type="entry name" value="PROTEIN_KINASE_DOM"/>
    <property type="match status" value="1"/>
</dbReference>
<dbReference type="FunFam" id="3.80.10.10:FF:000215">
    <property type="entry name" value="Receptor-like protein kinase HSL1"/>
    <property type="match status" value="1"/>
</dbReference>
<evidence type="ECO:0000259" key="25">
    <source>
        <dbReference type="PROSITE" id="PS50011"/>
    </source>
</evidence>
<dbReference type="Pfam" id="PF13855">
    <property type="entry name" value="LRR_8"/>
    <property type="match status" value="1"/>
</dbReference>
<evidence type="ECO:0000256" key="9">
    <source>
        <dbReference type="ARBA" id="ARBA00022679"/>
    </source>
</evidence>
<keyword evidence="8" id="KW-0433">Leucine-rich repeat</keyword>
<evidence type="ECO:0000256" key="1">
    <source>
        <dbReference type="ARBA" id="ARBA00004251"/>
    </source>
</evidence>
<keyword evidence="27" id="KW-1185">Reference proteome</keyword>
<dbReference type="GO" id="GO:1905393">
    <property type="term" value="P:plant organ formation"/>
    <property type="evidence" value="ECO:0007669"/>
    <property type="project" value="UniProtKB-ARBA"/>
</dbReference>
<reference evidence="26 27" key="1">
    <citation type="journal article" date="2017" name="Mol. Plant">
        <title>The Genome of Medicinal Plant Macleaya cordata Provides New Insights into Benzylisoquinoline Alkaloids Metabolism.</title>
        <authorList>
            <person name="Liu X."/>
            <person name="Liu Y."/>
            <person name="Huang P."/>
            <person name="Ma Y."/>
            <person name="Qing Z."/>
            <person name="Tang Q."/>
            <person name="Cao H."/>
            <person name="Cheng P."/>
            <person name="Zheng Y."/>
            <person name="Yuan Z."/>
            <person name="Zhou Y."/>
            <person name="Liu J."/>
            <person name="Tang Z."/>
            <person name="Zhuo Y."/>
            <person name="Zhang Y."/>
            <person name="Yu L."/>
            <person name="Huang J."/>
            <person name="Yang P."/>
            <person name="Peng Q."/>
            <person name="Zhang J."/>
            <person name="Jiang W."/>
            <person name="Zhang Z."/>
            <person name="Lin K."/>
            <person name="Ro D.K."/>
            <person name="Chen X."/>
            <person name="Xiong X."/>
            <person name="Shang Y."/>
            <person name="Huang S."/>
            <person name="Zeng J."/>
        </authorList>
    </citation>
    <scope>NUCLEOTIDE SEQUENCE [LARGE SCALE GENOMIC DNA]</scope>
    <source>
        <strain evidence="27">cv. BLH2017</strain>
        <tissue evidence="26">Root</tissue>
    </source>
</reference>
<dbReference type="SUPFAM" id="SSF52058">
    <property type="entry name" value="L domain-like"/>
    <property type="match status" value="1"/>
</dbReference>
<evidence type="ECO:0000256" key="2">
    <source>
        <dbReference type="ARBA" id="ARBA00008684"/>
    </source>
</evidence>
<sequence>MTLPLFLLFFVTLSVLLFPANSVTQDAEILLQIKNSHLEDPTGRLSDWISTGGDGPCNWSGIVCDPQTLTVNSIDLTGFGISGGFPAGFCRIRTLQNLSLSDNFFNGSVSSEQISSCSHLRYLNLSINLFVGVLPEFSSEFTSLRWLDLSRNNFSGDIPASFGRFPKLQVLSLFGNLLNGTIPSSLTNLTELIRCDLAYNPFTPGPLPPEIGNLTKLENLWLPYSNLVGEIPESVGGLFALKNLDLSNNGLSGKIPDSIGRLKSIKQIELYWNRFSGELPASLGNLTTLITFDASQNNLTGKLPEKFAGLQLISLGLNDNQLEGEIPTSLASNTKLVQLKLFNNRFSGVLPGDLGRNSNLEDFDVSGNYIVGKLPPFLCHRKKLRRLVAFNNKLSGNLSEYYGDCNSLTYVRIFNNEISGTVPDRLWSLPRLYLLEIKNNRFEGWIPPVISGSKKLAQLLISGNQFSGGLPVEICQLSELAVLDASRNRFSGELPSCITEIRKLQKLDLQENMFSGKIPSRVSLWTDLTDLNLSRNRFSGEIPSELGSLPDLTYLDLSENLLSGEIPTQLTNLKLNKFNLSCNNLAGKIPPGFDNNFYLPSLIGNPYLCSPNLKPFPPCRKAKSATWFLIAVLISSCLLLLLSLFWFYKSKTKSIGGKTKLPWKLTTFHNTSFNEEEIFASLSEENLIGTGGSGKVYRARLKTGQTVAVKRLWEGNGKTGNLGVYQSEMETLGRIRHGNIVKLLFSCAGEDFRILVYEYMENGSLGDVLHGEKGGVLLDWHKRFKIAVGAAQGLAYLHHDCVPPILHRDVKSNNILLDEEFSPRVADFGLAKTLQREGGEDGSAMSRVAGSYGYIAPEYAYTMKVTEKSDVYSFGVVLMELVTGKRPIDSSFGENKDIVKWVIDAATASEDHCLSLQHLMDSRMNLSSGDYKEMEKVLDVALLCTSAFPMNRPSMRRVVEFLKDGRDVSFPSITRHSK</sequence>
<keyword evidence="9" id="KW-0808">Transferase</keyword>
<dbReference type="Pfam" id="PF08263">
    <property type="entry name" value="LRRNT_2"/>
    <property type="match status" value="1"/>
</dbReference>
<keyword evidence="19" id="KW-0325">Glycoprotein</keyword>
<evidence type="ECO:0000256" key="19">
    <source>
        <dbReference type="ARBA" id="ARBA00023180"/>
    </source>
</evidence>
<keyword evidence="14 26" id="KW-0418">Kinase</keyword>
<dbReference type="GO" id="GO:0006952">
    <property type="term" value="P:defense response"/>
    <property type="evidence" value="ECO:0007669"/>
    <property type="project" value="UniProtKB-ARBA"/>
</dbReference>
<evidence type="ECO:0000256" key="18">
    <source>
        <dbReference type="ARBA" id="ARBA00023170"/>
    </source>
</evidence>
<evidence type="ECO:0000256" key="22">
    <source>
        <dbReference type="PROSITE-ProRule" id="PRU10141"/>
    </source>
</evidence>
<proteinExistence type="inferred from homology"/>
<dbReference type="Gene3D" id="3.80.10.10">
    <property type="entry name" value="Ribonuclease Inhibitor"/>
    <property type="match status" value="3"/>
</dbReference>
<comment type="caution">
    <text evidence="26">The sequence shown here is derived from an EMBL/GenBank/DDBJ whole genome shotgun (WGS) entry which is preliminary data.</text>
</comment>
<keyword evidence="12" id="KW-0677">Repeat</keyword>
<evidence type="ECO:0000256" key="5">
    <source>
        <dbReference type="ARBA" id="ARBA00022475"/>
    </source>
</evidence>
<dbReference type="InterPro" id="IPR013210">
    <property type="entry name" value="LRR_N_plant-typ"/>
</dbReference>
<keyword evidence="16 23" id="KW-1133">Transmembrane helix</keyword>
<dbReference type="InterPro" id="IPR011009">
    <property type="entry name" value="Kinase-like_dom_sf"/>
</dbReference>
<organism evidence="26 27">
    <name type="scientific">Macleaya cordata</name>
    <name type="common">Five-seeded plume-poppy</name>
    <name type="synonym">Bocconia cordata</name>
    <dbReference type="NCBI Taxonomy" id="56857"/>
    <lineage>
        <taxon>Eukaryota</taxon>
        <taxon>Viridiplantae</taxon>
        <taxon>Streptophyta</taxon>
        <taxon>Embryophyta</taxon>
        <taxon>Tracheophyta</taxon>
        <taxon>Spermatophyta</taxon>
        <taxon>Magnoliopsida</taxon>
        <taxon>Ranunculales</taxon>
        <taxon>Papaveraceae</taxon>
        <taxon>Papaveroideae</taxon>
        <taxon>Macleaya</taxon>
    </lineage>
</organism>
<evidence type="ECO:0000256" key="7">
    <source>
        <dbReference type="ARBA" id="ARBA00022553"/>
    </source>
</evidence>
<dbReference type="PROSITE" id="PS00107">
    <property type="entry name" value="PROTEIN_KINASE_ATP"/>
    <property type="match status" value="1"/>
</dbReference>
<evidence type="ECO:0000256" key="10">
    <source>
        <dbReference type="ARBA" id="ARBA00022692"/>
    </source>
</evidence>
<keyword evidence="10 23" id="KW-0812">Transmembrane</keyword>
<gene>
    <name evidence="26" type="ORF">BVC80_1605g35</name>
</gene>
<dbReference type="OMA" id="PPYLCYR"/>
<evidence type="ECO:0000256" key="6">
    <source>
        <dbReference type="ARBA" id="ARBA00022527"/>
    </source>
</evidence>
<evidence type="ECO:0000256" key="16">
    <source>
        <dbReference type="ARBA" id="ARBA00022989"/>
    </source>
</evidence>
<evidence type="ECO:0000256" key="17">
    <source>
        <dbReference type="ARBA" id="ARBA00023136"/>
    </source>
</evidence>
<evidence type="ECO:0000256" key="3">
    <source>
        <dbReference type="ARBA" id="ARBA00012513"/>
    </source>
</evidence>
<dbReference type="GO" id="GO:0009791">
    <property type="term" value="P:post-embryonic development"/>
    <property type="evidence" value="ECO:0007669"/>
    <property type="project" value="UniProtKB-ARBA"/>
</dbReference>
<dbReference type="InterPro" id="IPR008271">
    <property type="entry name" value="Ser/Thr_kinase_AS"/>
</dbReference>
<keyword evidence="13 22" id="KW-0547">Nucleotide-binding</keyword>
<dbReference type="AlphaFoldDB" id="A0A200QA58"/>
<evidence type="ECO:0000256" key="4">
    <source>
        <dbReference type="ARBA" id="ARBA00022473"/>
    </source>
</evidence>
<keyword evidence="6" id="KW-0723">Serine/threonine-protein kinase</keyword>
<dbReference type="PANTHER" id="PTHR48056">
    <property type="entry name" value="LRR RECEPTOR-LIKE SERINE/THREONINE-PROTEIN KINASE-RELATED"/>
    <property type="match status" value="1"/>
</dbReference>
<dbReference type="SUPFAM" id="SSF56112">
    <property type="entry name" value="Protein kinase-like (PK-like)"/>
    <property type="match status" value="1"/>
</dbReference>
<accession>A0A200QA58</accession>
<dbReference type="GO" id="GO:0048367">
    <property type="term" value="P:shoot system development"/>
    <property type="evidence" value="ECO:0007669"/>
    <property type="project" value="UniProtKB-ARBA"/>
</dbReference>
<dbReference type="FunFam" id="3.80.10.10:FF:000077">
    <property type="entry name" value="LRR receptor-like serine/threonine-protein kinase ERL1"/>
    <property type="match status" value="1"/>
</dbReference>
<dbReference type="GO" id="GO:0004674">
    <property type="term" value="F:protein serine/threonine kinase activity"/>
    <property type="evidence" value="ECO:0007669"/>
    <property type="project" value="UniProtKB-KW"/>
</dbReference>
<comment type="catalytic activity">
    <reaction evidence="21">
        <text>L-seryl-[protein] + ATP = O-phospho-L-seryl-[protein] + ADP + H(+)</text>
        <dbReference type="Rhea" id="RHEA:17989"/>
        <dbReference type="Rhea" id="RHEA-COMP:9863"/>
        <dbReference type="Rhea" id="RHEA-COMP:11604"/>
        <dbReference type="ChEBI" id="CHEBI:15378"/>
        <dbReference type="ChEBI" id="CHEBI:29999"/>
        <dbReference type="ChEBI" id="CHEBI:30616"/>
        <dbReference type="ChEBI" id="CHEBI:83421"/>
        <dbReference type="ChEBI" id="CHEBI:456216"/>
        <dbReference type="EC" id="2.7.11.1"/>
    </reaction>
</comment>
<keyword evidence="17 23" id="KW-0472">Membrane</keyword>
<dbReference type="Gene3D" id="1.10.510.10">
    <property type="entry name" value="Transferase(Phosphotransferase) domain 1"/>
    <property type="match status" value="1"/>
</dbReference>
<dbReference type="GO" id="GO:0005524">
    <property type="term" value="F:ATP binding"/>
    <property type="evidence" value="ECO:0007669"/>
    <property type="project" value="UniProtKB-UniRule"/>
</dbReference>
<dbReference type="GO" id="GO:0048608">
    <property type="term" value="P:reproductive structure development"/>
    <property type="evidence" value="ECO:0007669"/>
    <property type="project" value="UniProtKB-ARBA"/>
</dbReference>
<dbReference type="Pfam" id="PF00069">
    <property type="entry name" value="Pkinase"/>
    <property type="match status" value="1"/>
</dbReference>
<dbReference type="SUPFAM" id="SSF52047">
    <property type="entry name" value="RNI-like"/>
    <property type="match status" value="1"/>
</dbReference>
<keyword evidence="15 22" id="KW-0067">ATP-binding</keyword>
<keyword evidence="18" id="KW-0675">Receptor</keyword>
<dbReference type="InterPro" id="IPR050647">
    <property type="entry name" value="Plant_LRR-RLKs"/>
</dbReference>
<comment type="catalytic activity">
    <reaction evidence="20">
        <text>L-threonyl-[protein] + ATP = O-phospho-L-threonyl-[protein] + ADP + H(+)</text>
        <dbReference type="Rhea" id="RHEA:46608"/>
        <dbReference type="Rhea" id="RHEA-COMP:11060"/>
        <dbReference type="Rhea" id="RHEA-COMP:11605"/>
        <dbReference type="ChEBI" id="CHEBI:15378"/>
        <dbReference type="ChEBI" id="CHEBI:30013"/>
        <dbReference type="ChEBI" id="CHEBI:30616"/>
        <dbReference type="ChEBI" id="CHEBI:61977"/>
        <dbReference type="ChEBI" id="CHEBI:456216"/>
        <dbReference type="EC" id="2.7.11.1"/>
    </reaction>
</comment>